<proteinExistence type="predicted"/>
<reference evidence="1 2" key="1">
    <citation type="journal article" date="2022" name="Nat. Genet.">
        <title>Improved pea reference genome and pan-genome highlight genomic features and evolutionary characteristics.</title>
        <authorList>
            <person name="Yang T."/>
            <person name="Liu R."/>
            <person name="Luo Y."/>
            <person name="Hu S."/>
            <person name="Wang D."/>
            <person name="Wang C."/>
            <person name="Pandey M.K."/>
            <person name="Ge S."/>
            <person name="Xu Q."/>
            <person name="Li N."/>
            <person name="Li G."/>
            <person name="Huang Y."/>
            <person name="Saxena R.K."/>
            <person name="Ji Y."/>
            <person name="Li M."/>
            <person name="Yan X."/>
            <person name="He Y."/>
            <person name="Liu Y."/>
            <person name="Wang X."/>
            <person name="Xiang C."/>
            <person name="Varshney R.K."/>
            <person name="Ding H."/>
            <person name="Gao S."/>
            <person name="Zong X."/>
        </authorList>
    </citation>
    <scope>NUCLEOTIDE SEQUENCE [LARGE SCALE GENOMIC DNA]</scope>
    <source>
        <strain evidence="1 2">cv. Zhongwan 6</strain>
    </source>
</reference>
<dbReference type="Proteomes" id="UP001058974">
    <property type="component" value="Chromosome 6"/>
</dbReference>
<comment type="caution">
    <text evidence="1">The sequence shown here is derived from an EMBL/GenBank/DDBJ whole genome shotgun (WGS) entry which is preliminary data.</text>
</comment>
<organism evidence="1 2">
    <name type="scientific">Pisum sativum</name>
    <name type="common">Garden pea</name>
    <name type="synonym">Lathyrus oleraceus</name>
    <dbReference type="NCBI Taxonomy" id="3888"/>
    <lineage>
        <taxon>Eukaryota</taxon>
        <taxon>Viridiplantae</taxon>
        <taxon>Streptophyta</taxon>
        <taxon>Embryophyta</taxon>
        <taxon>Tracheophyta</taxon>
        <taxon>Spermatophyta</taxon>
        <taxon>Magnoliopsida</taxon>
        <taxon>eudicotyledons</taxon>
        <taxon>Gunneridae</taxon>
        <taxon>Pentapetalae</taxon>
        <taxon>rosids</taxon>
        <taxon>fabids</taxon>
        <taxon>Fabales</taxon>
        <taxon>Fabaceae</taxon>
        <taxon>Papilionoideae</taxon>
        <taxon>50 kb inversion clade</taxon>
        <taxon>NPAAA clade</taxon>
        <taxon>Hologalegina</taxon>
        <taxon>IRL clade</taxon>
        <taxon>Fabeae</taxon>
        <taxon>Lathyrus</taxon>
    </lineage>
</organism>
<keyword evidence="2" id="KW-1185">Reference proteome</keyword>
<accession>A0A9D4W5D9</accession>
<dbReference type="Gramene" id="Psat06G0227800-T1">
    <property type="protein sequence ID" value="KAI5396015.1"/>
    <property type="gene ID" value="KIW84_062278"/>
</dbReference>
<protein>
    <submittedName>
        <fullName evidence="1">Uncharacterized protein</fullName>
    </submittedName>
</protein>
<dbReference type="PANTHER" id="PTHR10492:SF78">
    <property type="entry name" value="ATP-DEPENDENT DNA HELICASE"/>
    <property type="match status" value="1"/>
</dbReference>
<dbReference type="AlphaFoldDB" id="A0A9D4W5D9"/>
<evidence type="ECO:0000313" key="1">
    <source>
        <dbReference type="EMBL" id="KAI5396015.1"/>
    </source>
</evidence>
<dbReference type="PANTHER" id="PTHR10492">
    <property type="match status" value="1"/>
</dbReference>
<dbReference type="EMBL" id="JAMSHJ010000006">
    <property type="protein sequence ID" value="KAI5396015.1"/>
    <property type="molecule type" value="Genomic_DNA"/>
</dbReference>
<gene>
    <name evidence="1" type="ORF">KIW84_062278</name>
</gene>
<evidence type="ECO:0000313" key="2">
    <source>
        <dbReference type="Proteomes" id="UP001058974"/>
    </source>
</evidence>
<name>A0A9D4W5D9_PEA</name>
<sequence length="121" mass="13899">MMLTVVKGPTTYEDILKVGGTQYFSFRDACFAMGFLEGDKEFILAIKEASEWGSGKFVRKLFVIMLLSGTVNRPSHVWNNTWTWISDGILHEQRLLSCNPELSLNDEEQYNFTLVEIEKIL</sequence>